<dbReference type="InterPro" id="IPR001810">
    <property type="entry name" value="F-box_dom"/>
</dbReference>
<dbReference type="Gene3D" id="2.60.120.650">
    <property type="entry name" value="Cupin"/>
    <property type="match status" value="1"/>
</dbReference>
<dbReference type="PANTHER" id="PTHR12480:SF21">
    <property type="entry name" value="JMJC DOMAIN-CONTAINING PROTEIN 8"/>
    <property type="match status" value="1"/>
</dbReference>
<organism evidence="3 4">
    <name type="scientific">Modicella reniformis</name>
    <dbReference type="NCBI Taxonomy" id="1440133"/>
    <lineage>
        <taxon>Eukaryota</taxon>
        <taxon>Fungi</taxon>
        <taxon>Fungi incertae sedis</taxon>
        <taxon>Mucoromycota</taxon>
        <taxon>Mortierellomycotina</taxon>
        <taxon>Mortierellomycetes</taxon>
        <taxon>Mortierellales</taxon>
        <taxon>Mortierellaceae</taxon>
        <taxon>Modicella</taxon>
    </lineage>
</organism>
<evidence type="ECO:0000313" key="4">
    <source>
        <dbReference type="Proteomes" id="UP000749646"/>
    </source>
</evidence>
<protein>
    <recommendedName>
        <fullName evidence="2">F-box domain-containing protein</fullName>
    </recommendedName>
</protein>
<dbReference type="Gene3D" id="1.20.1280.50">
    <property type="match status" value="1"/>
</dbReference>
<accession>A0A9P6IHI4</accession>
<reference evidence="3" key="1">
    <citation type="journal article" date="2020" name="Fungal Divers.">
        <title>Resolving the Mortierellaceae phylogeny through synthesis of multi-gene phylogenetics and phylogenomics.</title>
        <authorList>
            <person name="Vandepol N."/>
            <person name="Liber J."/>
            <person name="Desiro A."/>
            <person name="Na H."/>
            <person name="Kennedy M."/>
            <person name="Barry K."/>
            <person name="Grigoriev I.V."/>
            <person name="Miller A.N."/>
            <person name="O'Donnell K."/>
            <person name="Stajich J.E."/>
            <person name="Bonito G."/>
        </authorList>
    </citation>
    <scope>NUCLEOTIDE SEQUENCE</scope>
    <source>
        <strain evidence="3">MES-2147</strain>
    </source>
</reference>
<dbReference type="Pfam" id="PF12937">
    <property type="entry name" value="F-box-like"/>
    <property type="match status" value="1"/>
</dbReference>
<feature type="domain" description="F-box" evidence="2">
    <location>
        <begin position="181"/>
        <end position="215"/>
    </location>
</feature>
<dbReference type="PANTHER" id="PTHR12480">
    <property type="entry name" value="ARGININE DEMETHYLASE AND LYSYL-HYDROXYLASE JMJD"/>
    <property type="match status" value="1"/>
</dbReference>
<dbReference type="SUPFAM" id="SSF81383">
    <property type="entry name" value="F-box domain"/>
    <property type="match status" value="1"/>
</dbReference>
<dbReference type="InterPro" id="IPR050910">
    <property type="entry name" value="JMJD6_ArgDemeth/LysHydrox"/>
</dbReference>
<dbReference type="EMBL" id="JAAAHW010011095">
    <property type="protein sequence ID" value="KAF9921134.1"/>
    <property type="molecule type" value="Genomic_DNA"/>
</dbReference>
<proteinExistence type="predicted"/>
<dbReference type="InterPro" id="IPR036047">
    <property type="entry name" value="F-box-like_dom_sf"/>
</dbReference>
<name>A0A9P6IHI4_9FUNG</name>
<evidence type="ECO:0000313" key="3">
    <source>
        <dbReference type="EMBL" id="KAF9921134.1"/>
    </source>
</evidence>
<feature type="region of interest" description="Disordered" evidence="1">
    <location>
        <begin position="1"/>
        <end position="42"/>
    </location>
</feature>
<evidence type="ECO:0000256" key="1">
    <source>
        <dbReference type="SAM" id="MobiDB-lite"/>
    </source>
</evidence>
<dbReference type="AlphaFoldDB" id="A0A9P6IHI4"/>
<sequence>MSPGRVGHIGSKGTSTNGQHDQDNRGHLQGSAEHPGVNGTVVRGSNPFNNRLLCLAGEIKEAVRFWREQCLCANWMEPKVYEMGRIGELRDLALTGDGSTIEEKARGLRIWCEQARLVTDQMEPFLDQWLIKLSSMDRAKEDQGHGHVPGYGSNHAEPVSSRDSSLGSLRRLTDALIIEGILVLLTAKDLCSLALTSRFLHVFSRNDVVWRRLFLAERHRGSARLVFRGTWLLTYLFPSPEHDVACKGHPLVTHPVNIQGVFSEYLQHQWLRSNMSFNHFYPPPSLPPSLPPTLGMGGSQVYDLSIPLEDYQSMDPDTFYRRYAYPGRPVMIQNSGVESWPAWQDWTLDALLAKVRLVQIVLL</sequence>
<keyword evidence="4" id="KW-1185">Reference proteome</keyword>
<dbReference type="OrthoDB" id="424465at2759"/>
<dbReference type="GO" id="GO:0005634">
    <property type="term" value="C:nucleus"/>
    <property type="evidence" value="ECO:0007669"/>
    <property type="project" value="TreeGrafter"/>
</dbReference>
<evidence type="ECO:0000259" key="2">
    <source>
        <dbReference type="Pfam" id="PF12937"/>
    </source>
</evidence>
<dbReference type="Proteomes" id="UP000749646">
    <property type="component" value="Unassembled WGS sequence"/>
</dbReference>
<comment type="caution">
    <text evidence="3">The sequence shown here is derived from an EMBL/GenBank/DDBJ whole genome shotgun (WGS) entry which is preliminary data.</text>
</comment>
<dbReference type="GO" id="GO:0000987">
    <property type="term" value="F:cis-regulatory region sequence-specific DNA binding"/>
    <property type="evidence" value="ECO:0007669"/>
    <property type="project" value="TreeGrafter"/>
</dbReference>
<gene>
    <name evidence="3" type="ORF">BGZ65_010616</name>
</gene>